<evidence type="ECO:0008006" key="4">
    <source>
        <dbReference type="Google" id="ProtNLM"/>
    </source>
</evidence>
<protein>
    <recommendedName>
        <fullName evidence="4">C2H2-type domain-containing protein</fullName>
    </recommendedName>
</protein>
<evidence type="ECO:0000313" key="3">
    <source>
        <dbReference type="Proteomes" id="UP000286045"/>
    </source>
</evidence>
<feature type="compositionally biased region" description="Low complexity" evidence="1">
    <location>
        <begin position="28"/>
        <end position="39"/>
    </location>
</feature>
<gene>
    <name evidence="2" type="ORF">EKO27_g1741</name>
</gene>
<evidence type="ECO:0000256" key="1">
    <source>
        <dbReference type="SAM" id="MobiDB-lite"/>
    </source>
</evidence>
<name>A0A439DG63_9PEZI</name>
<evidence type="ECO:0000313" key="2">
    <source>
        <dbReference type="EMBL" id="RWA13395.1"/>
    </source>
</evidence>
<accession>A0A439DG63</accession>
<proteinExistence type="predicted"/>
<dbReference type="Proteomes" id="UP000286045">
    <property type="component" value="Unassembled WGS sequence"/>
</dbReference>
<keyword evidence="3" id="KW-1185">Reference proteome</keyword>
<feature type="compositionally biased region" description="Polar residues" evidence="1">
    <location>
        <begin position="67"/>
        <end position="77"/>
    </location>
</feature>
<dbReference type="AlphaFoldDB" id="A0A439DG63"/>
<comment type="caution">
    <text evidence="2">The sequence shown here is derived from an EMBL/GenBank/DDBJ whole genome shotgun (WGS) entry which is preliminary data.</text>
</comment>
<dbReference type="EMBL" id="RYZI01000028">
    <property type="protein sequence ID" value="RWA13395.1"/>
    <property type="molecule type" value="Genomic_DNA"/>
</dbReference>
<feature type="region of interest" description="Disordered" evidence="1">
    <location>
        <begin position="1"/>
        <end position="77"/>
    </location>
</feature>
<reference evidence="2 3" key="1">
    <citation type="submission" date="2018-12" db="EMBL/GenBank/DDBJ databases">
        <title>Draft genome sequence of Xylaria grammica IHI A82.</title>
        <authorList>
            <person name="Buettner E."/>
            <person name="Kellner H."/>
        </authorList>
    </citation>
    <scope>NUCLEOTIDE SEQUENCE [LARGE SCALE GENOMIC DNA]</scope>
    <source>
        <strain evidence="2 3">IHI A82</strain>
    </source>
</reference>
<organism evidence="2 3">
    <name type="scientific">Xylaria grammica</name>
    <dbReference type="NCBI Taxonomy" id="363999"/>
    <lineage>
        <taxon>Eukaryota</taxon>
        <taxon>Fungi</taxon>
        <taxon>Dikarya</taxon>
        <taxon>Ascomycota</taxon>
        <taxon>Pezizomycotina</taxon>
        <taxon>Sordariomycetes</taxon>
        <taxon>Xylariomycetidae</taxon>
        <taxon>Xylariales</taxon>
        <taxon>Xylariaceae</taxon>
        <taxon>Xylaria</taxon>
    </lineage>
</organism>
<sequence length="432" mass="47446">MHPIITPAELQNHSTTPGVAGTDTAIRASTQSETSAQQSHELASGQWAADGGRSDLIPVPIHEPLHHSSSYNDTSSALPNGSPRYLASLYQLIAQSDSDHSGSGVDYSIHHSSEITGSSVGVLQNTRNQAEPATRAKRKYIAVDDIASDASAPNSADGSAQACAIPTLPGGIPSNIIPSGWPNSLHDVSIQFPADSQIPSPSFRLSPPAWISDDDCDYTTLSQPQLHLIDCDPFELPPSSNAKSLNVPQSSRANRITTGAPKKYECCKSSCKQRLACPFYKYEPQLHPNCMFKSFKTIGHMGQHLKQNHKLKPNHCKLCWRSFETTDLLTNHTQYCVQTGGVSVNGMGKFPRMRWPVEKKWYWCWEKLFGKEVMQPECPFSHPIDDLQSHLLAQYNNPLKLEYIAGEWAGEDDGSTNCTNYTERPSLSTSPD</sequence>